<keyword evidence="2" id="KW-1185">Reference proteome</keyword>
<gene>
    <name evidence="1" type="ORF">HNP84_003165</name>
</gene>
<evidence type="ECO:0000313" key="2">
    <source>
        <dbReference type="Proteomes" id="UP000578449"/>
    </source>
</evidence>
<dbReference type="EMBL" id="JACHGN010000006">
    <property type="protein sequence ID" value="MBB5133439.1"/>
    <property type="molecule type" value="Genomic_DNA"/>
</dbReference>
<name>A0A840P380_9ACTN</name>
<proteinExistence type="predicted"/>
<protein>
    <submittedName>
        <fullName evidence="1">Uncharacterized protein</fullName>
    </submittedName>
</protein>
<evidence type="ECO:0000313" key="1">
    <source>
        <dbReference type="EMBL" id="MBB5133439.1"/>
    </source>
</evidence>
<dbReference type="Proteomes" id="UP000578449">
    <property type="component" value="Unassembled WGS sequence"/>
</dbReference>
<dbReference type="AlphaFoldDB" id="A0A840P380"/>
<organism evidence="1 2">
    <name type="scientific">Thermocatellispora tengchongensis</name>
    <dbReference type="NCBI Taxonomy" id="1073253"/>
    <lineage>
        <taxon>Bacteria</taxon>
        <taxon>Bacillati</taxon>
        <taxon>Actinomycetota</taxon>
        <taxon>Actinomycetes</taxon>
        <taxon>Streptosporangiales</taxon>
        <taxon>Streptosporangiaceae</taxon>
        <taxon>Thermocatellispora</taxon>
    </lineage>
</organism>
<accession>A0A840P380</accession>
<dbReference type="RefSeq" id="WP_281396137.1">
    <property type="nucleotide sequence ID" value="NZ_BAABIX010000001.1"/>
</dbReference>
<comment type="caution">
    <text evidence="1">The sequence shown here is derived from an EMBL/GenBank/DDBJ whole genome shotgun (WGS) entry which is preliminary data.</text>
</comment>
<sequence>MGNVVDYIPVESLDRWNQHLTQAELDRLEELLSAMADDEER</sequence>
<reference evidence="1 2" key="1">
    <citation type="submission" date="2020-08" db="EMBL/GenBank/DDBJ databases">
        <title>Genomic Encyclopedia of Type Strains, Phase IV (KMG-IV): sequencing the most valuable type-strain genomes for metagenomic binning, comparative biology and taxonomic classification.</title>
        <authorList>
            <person name="Goeker M."/>
        </authorList>
    </citation>
    <scope>NUCLEOTIDE SEQUENCE [LARGE SCALE GENOMIC DNA]</scope>
    <source>
        <strain evidence="1 2">DSM 45615</strain>
    </source>
</reference>